<organism evidence="1">
    <name type="scientific">viral metagenome</name>
    <dbReference type="NCBI Taxonomy" id="1070528"/>
    <lineage>
        <taxon>unclassified sequences</taxon>
        <taxon>metagenomes</taxon>
        <taxon>organismal metagenomes</taxon>
    </lineage>
</organism>
<name>A0A6C0LE20_9ZZZZ</name>
<reference evidence="1" key="1">
    <citation type="journal article" date="2020" name="Nature">
        <title>Giant virus diversity and host interactions through global metagenomics.</title>
        <authorList>
            <person name="Schulz F."/>
            <person name="Roux S."/>
            <person name="Paez-Espino D."/>
            <person name="Jungbluth S."/>
            <person name="Walsh D.A."/>
            <person name="Denef V.J."/>
            <person name="McMahon K.D."/>
            <person name="Konstantinidis K.T."/>
            <person name="Eloe-Fadrosh E.A."/>
            <person name="Kyrpides N.C."/>
            <person name="Woyke T."/>
        </authorList>
    </citation>
    <scope>NUCLEOTIDE SEQUENCE</scope>
    <source>
        <strain evidence="1">GVMAG-M-3300027769-26</strain>
    </source>
</reference>
<sequence>MDINNCIDLCVINNTDYDISLVVFKILEGKYRYISNNAWEYLNKDNKWVSDIKQNNFKYSIKTEVYTYFIKRAIELCDKTGDTNIISGKLLDISSKLKEDKYISMIIKESRQFFINE</sequence>
<evidence type="ECO:0000313" key="1">
    <source>
        <dbReference type="EMBL" id="QHU27921.1"/>
    </source>
</evidence>
<dbReference type="EMBL" id="MN740465">
    <property type="protein sequence ID" value="QHU27921.1"/>
    <property type="molecule type" value="Genomic_DNA"/>
</dbReference>
<proteinExistence type="predicted"/>
<dbReference type="AlphaFoldDB" id="A0A6C0LE20"/>
<accession>A0A6C0LE20</accession>
<protein>
    <submittedName>
        <fullName evidence="1">Uncharacterized protein</fullName>
    </submittedName>
</protein>